<proteinExistence type="predicted"/>
<sequence>MKSYTGILELLYIKKNNRISNIILFLGIYLGIIFLILSATVLALQQLS</sequence>
<geneLocation type="plasmid" evidence="3">
    <name>pJIR3536</name>
</geneLocation>
<evidence type="ECO:0000313" key="6">
    <source>
        <dbReference type="Proteomes" id="UP000668358"/>
    </source>
</evidence>
<dbReference type="EMBL" id="JF837812">
    <property type="protein sequence ID" value="AEJ34214.1"/>
    <property type="molecule type" value="Genomic_DNA"/>
</dbReference>
<name>F8UNK6_CLOPF</name>
<reference evidence="3" key="2">
    <citation type="journal article" date="2011" name="MBio">
        <title>Necrotic Enteritis-Derived Clostridium perfringens Strain with Three Closely Related Independently Conjugative Toxin and Antibiotic Resistance Plasmids.</title>
        <authorList>
            <person name="Bannam T.L."/>
            <person name="Yan X.X."/>
            <person name="Harrison P.F."/>
            <person name="Seemann T."/>
            <person name="Keyburn A.L."/>
            <person name="Stubenrauch C."/>
            <person name="Weeramantri L.H."/>
            <person name="Cheung J.K."/>
            <person name="McClane B.A."/>
            <person name="Boyce J.D."/>
            <person name="Moore R.J."/>
            <person name="Rood J.I."/>
        </authorList>
    </citation>
    <scope>NUCLEOTIDE SEQUENCE</scope>
    <source>
        <strain evidence="3">EHE-NE18</strain>
        <plasmid evidence="3">pJIR3536</plasmid>
    </source>
</reference>
<feature type="transmembrane region" description="Helical" evidence="1">
    <location>
        <begin position="21"/>
        <end position="44"/>
    </location>
</feature>
<evidence type="ECO:0000313" key="4">
    <source>
        <dbReference type="EMBL" id="AFV15052.1"/>
    </source>
</evidence>
<dbReference type="AlphaFoldDB" id="F8UNK6"/>
<dbReference type="EMBL" id="JQ655731">
    <property type="protein sequence ID" value="AFV15052.1"/>
    <property type="molecule type" value="Genomic_DNA"/>
</dbReference>
<reference evidence="4" key="4">
    <citation type="journal article" date="2012" name="PLoS ONE">
        <title>Sequence of Two Plasmids from Clostridium perfringens Chicken Necrotic Enteritis Isolates and Comparison with C. perfringens Conjugative Plasmids.</title>
        <authorList>
            <person name="Parreira V.R."/>
            <person name="Costa M."/>
            <person name="Eikmeyer F."/>
            <person name="Blom J."/>
            <person name="Prescott J.F."/>
        </authorList>
    </citation>
    <scope>NUCLEOTIDE SEQUENCE</scope>
    <source>
        <strain evidence="4">NE_10</strain>
        <plasmid evidence="4">pNetB-NE10</plasmid>
    </source>
</reference>
<reference evidence="5 6" key="5">
    <citation type="submission" date="2020-12" db="EMBL/GenBank/DDBJ databases">
        <title>Comparative genomics of Clostridium perfringens reveals patterns of host-associated phylogenetic clades and virulence factors.</title>
        <authorList>
            <person name="Smith A.H."/>
            <person name="Geier R."/>
        </authorList>
    </citation>
    <scope>NUCLEOTIDE SEQUENCE [LARGE SCALE GENOMIC DNA]</scope>
    <source>
        <strain evidence="5 6">CHD15829P</strain>
    </source>
</reference>
<dbReference type="Proteomes" id="UP000668358">
    <property type="component" value="Unassembled WGS sequence"/>
</dbReference>
<evidence type="ECO:0000313" key="2">
    <source>
        <dbReference type="EMBL" id="AEJ34214.1"/>
    </source>
</evidence>
<reference evidence="2" key="3">
    <citation type="submission" date="2011-04" db="EMBL/GenBank/DDBJ databases">
        <authorList>
            <person name="Lepp D."/>
            <person name="Roxas B."/>
            <person name="Parreira V.R."/>
            <person name="Marri P.R."/>
            <person name="Rosey E.L."/>
            <person name="Gong J."/>
            <person name="Songer J.G."/>
            <person name="Vedantam G."/>
            <person name="Prescott J.F."/>
        </authorList>
    </citation>
    <scope>NUCLEOTIDE SEQUENCE</scope>
    <source>
        <strain evidence="2">CP4</strain>
        <plasmid evidence="2">pCP4netB</plasmid>
    </source>
</reference>
<protein>
    <submittedName>
        <fullName evidence="2">Uncharacterized protein</fullName>
    </submittedName>
</protein>
<keyword evidence="1" id="KW-1133">Transmembrane helix</keyword>
<reference evidence="2" key="1">
    <citation type="journal article" date="2010" name="PLoS ONE">
        <title>Identification of novel pathogenicity loci in Clostridium perfringens strains that cause avian necrotic enteritis.</title>
        <authorList>
            <person name="Lepp D."/>
            <person name="Roxas B."/>
            <person name="Parreira V.R."/>
            <person name="Marri P.R."/>
            <person name="Rosey E.L."/>
            <person name="Gong J."/>
            <person name="Songer J.G."/>
            <person name="Vedantam G."/>
            <person name="Prescott J.F."/>
        </authorList>
    </citation>
    <scope>NUCLEOTIDE SEQUENCE</scope>
    <source>
        <strain evidence="2">CP4</strain>
        <plasmid evidence="2">pCP4netB</plasmid>
    </source>
</reference>
<gene>
    <name evidence="2" type="ORF">CP4_3476</name>
    <name evidence="5" type="ORF">JJB78_16015</name>
    <name evidence="4" type="ORF">pNetB-NE10_46</name>
    <name evidence="3" type="ORF">pNetB_00046</name>
</gene>
<dbReference type="EMBL" id="JN689219">
    <property type="protein sequence ID" value="AEP95022.1"/>
    <property type="molecule type" value="Genomic_DNA"/>
</dbReference>
<accession>F8UNK6</accession>
<evidence type="ECO:0000313" key="5">
    <source>
        <dbReference type="EMBL" id="MBO3417982.1"/>
    </source>
</evidence>
<dbReference type="RefSeq" id="WP_015141765.1">
    <property type="nucleotide sequence ID" value="NZ_CATNYE010000012.1"/>
</dbReference>
<keyword evidence="2" id="KW-0614">Plasmid</keyword>
<geneLocation type="plasmid" evidence="2">
    <name>pCP4netB</name>
</geneLocation>
<keyword evidence="1" id="KW-0812">Transmembrane</keyword>
<geneLocation type="plasmid" evidence="4">
    <name>pNetB-NE10</name>
</geneLocation>
<evidence type="ECO:0000313" key="3">
    <source>
        <dbReference type="EMBL" id="AEP95022.1"/>
    </source>
</evidence>
<keyword evidence="1" id="KW-0472">Membrane</keyword>
<dbReference type="EMBL" id="JAENRE010000013">
    <property type="protein sequence ID" value="MBO3417982.1"/>
    <property type="molecule type" value="Genomic_DNA"/>
</dbReference>
<organism evidence="2">
    <name type="scientific">Clostridium perfringens</name>
    <dbReference type="NCBI Taxonomy" id="1502"/>
    <lineage>
        <taxon>Bacteria</taxon>
        <taxon>Bacillati</taxon>
        <taxon>Bacillota</taxon>
        <taxon>Clostridia</taxon>
        <taxon>Eubacteriales</taxon>
        <taxon>Clostridiaceae</taxon>
        <taxon>Clostridium</taxon>
    </lineage>
</organism>
<evidence type="ECO:0000256" key="1">
    <source>
        <dbReference type="SAM" id="Phobius"/>
    </source>
</evidence>